<feature type="region of interest" description="Disordered" evidence="3">
    <location>
        <begin position="514"/>
        <end position="539"/>
    </location>
</feature>
<evidence type="ECO:0000256" key="1">
    <source>
        <dbReference type="ARBA" id="ARBA00004613"/>
    </source>
</evidence>
<evidence type="ECO:0000256" key="2">
    <source>
        <dbReference type="ARBA" id="ARBA00022525"/>
    </source>
</evidence>
<accession>A0A316GG22</accession>
<dbReference type="Gene3D" id="2.150.10.10">
    <property type="entry name" value="Serralysin-like metalloprotease, C-terminal"/>
    <property type="match status" value="2"/>
</dbReference>
<dbReference type="SUPFAM" id="SSF51445">
    <property type="entry name" value="(Trans)glycosidases"/>
    <property type="match status" value="1"/>
</dbReference>
<organism evidence="4 5">
    <name type="scientific">Roseicyclus mahoneyensis</name>
    <dbReference type="NCBI Taxonomy" id="164332"/>
    <lineage>
        <taxon>Bacteria</taxon>
        <taxon>Pseudomonadati</taxon>
        <taxon>Pseudomonadota</taxon>
        <taxon>Alphaproteobacteria</taxon>
        <taxon>Rhodobacterales</taxon>
        <taxon>Roseobacteraceae</taxon>
        <taxon>Roseicyclus</taxon>
    </lineage>
</organism>
<gene>
    <name evidence="4" type="ORF">C7455_106188</name>
</gene>
<dbReference type="PANTHER" id="PTHR38340">
    <property type="entry name" value="S-LAYER PROTEIN"/>
    <property type="match status" value="1"/>
</dbReference>
<evidence type="ECO:0000256" key="3">
    <source>
        <dbReference type="SAM" id="MobiDB-lite"/>
    </source>
</evidence>
<dbReference type="RefSeq" id="WP_109669022.1">
    <property type="nucleotide sequence ID" value="NZ_QGGW01000006.1"/>
</dbReference>
<evidence type="ECO:0000313" key="4">
    <source>
        <dbReference type="EMBL" id="PWK59900.1"/>
    </source>
</evidence>
<dbReference type="AlphaFoldDB" id="A0A316GG22"/>
<dbReference type="InterPro" id="IPR011049">
    <property type="entry name" value="Serralysin-like_metalloprot_C"/>
</dbReference>
<sequence>MELAIHNLSLKNWAPSGEHVSSTLFQTNVVQTSNTGSPWFANSADNPLGVPTEGTQTALDHFGIEMVRFPGGETNAVFSKGMMIDGALSQNVVNMLTFAIKEGIAVNMVVPVETPAGFSRAAFLDQMTQFATALETEFPGVVRAFELGNEYWGGRVAFDSSLEFEYGMNAGEVAVALSAGMQVAGYDAQVFLQAAGNLRGSFGNDLDKANGDIQAGFDRVNGAKDALDGIIRNFYWRDADLDGFDNSSGIFAEDRGLGQNLDGGKNNWEDWIGRDLVKMVGEYNINKNIALGEKGVDIGIHGASYMLEHVANMVEAGVDQAFLWPITHNTQNALLFRDEQVTTQTVHGLEISTNTTRGAMIDLLRQTVSSHELVTTDWSISSDLKSPSNSVEVTLFEGEAGVTASGLNEQIAFLSSRSAETMLLEVDLSGFVTEFDQLRVTSIFYEEAGGNMRDAIVSEITPTRIGDDAVFRIPLRPFEVMQFIFSSEPAEEAVQVAAAAMTIAVLPIEEPSLPELPSTPELQTTPELPTAPGPLTTLQPLRLRGTDQSETLLGGQGDDVIFALAGNDHIAAGAGNDFVRGGAGHDRIEGGRGADTLFGDLGRDTLLGGAQGDYLDGGYGDDVLNGGSGNDTLIGGFGADRFVHSDFDRGFDIILDFEVGIDTLSFEGTDLTGPEDLRLISYTHDTKPSTLIRFLDADGAVDKSLGGIVLSGVKPSDLDPKSFEFPPVEAPIPEASAVLEGFEHFPELHSLLLAYKGEPQEVQEEDLDEDAFALAV</sequence>
<protein>
    <submittedName>
        <fullName evidence="4">Hemolysin type calcium-binding protein</fullName>
    </submittedName>
</protein>
<reference evidence="4 5" key="1">
    <citation type="submission" date="2018-05" db="EMBL/GenBank/DDBJ databases">
        <title>Genomic Encyclopedia of Type Strains, Phase IV (KMG-IV): sequencing the most valuable type-strain genomes for metagenomic binning, comparative biology and taxonomic classification.</title>
        <authorList>
            <person name="Goeker M."/>
        </authorList>
    </citation>
    <scope>NUCLEOTIDE SEQUENCE [LARGE SCALE GENOMIC DNA]</scope>
    <source>
        <strain evidence="4 5">DSM 16097</strain>
    </source>
</reference>
<comment type="caution">
    <text evidence="4">The sequence shown here is derived from an EMBL/GenBank/DDBJ whole genome shotgun (WGS) entry which is preliminary data.</text>
</comment>
<feature type="compositionally biased region" description="Low complexity" evidence="3">
    <location>
        <begin position="514"/>
        <end position="530"/>
    </location>
</feature>
<dbReference type="InterPro" id="IPR018511">
    <property type="entry name" value="Hemolysin-typ_Ca-bd_CS"/>
</dbReference>
<keyword evidence="2" id="KW-0964">Secreted</keyword>
<dbReference type="PRINTS" id="PR00313">
    <property type="entry name" value="CABNDNGRPT"/>
</dbReference>
<dbReference type="PROSITE" id="PS00330">
    <property type="entry name" value="HEMOLYSIN_CALCIUM"/>
    <property type="match status" value="2"/>
</dbReference>
<dbReference type="Gene3D" id="3.20.20.80">
    <property type="entry name" value="Glycosidases"/>
    <property type="match status" value="1"/>
</dbReference>
<comment type="subcellular location">
    <subcellularLocation>
        <location evidence="1">Secreted</location>
    </subcellularLocation>
</comment>
<dbReference type="EMBL" id="QGGW01000006">
    <property type="protein sequence ID" value="PWK59900.1"/>
    <property type="molecule type" value="Genomic_DNA"/>
</dbReference>
<dbReference type="OrthoDB" id="5242885at2"/>
<dbReference type="GO" id="GO:0005576">
    <property type="term" value="C:extracellular region"/>
    <property type="evidence" value="ECO:0007669"/>
    <property type="project" value="UniProtKB-SubCell"/>
</dbReference>
<dbReference type="InterPro" id="IPR050557">
    <property type="entry name" value="RTX_toxin/Mannuronan_C5-epim"/>
</dbReference>
<dbReference type="GO" id="GO:0005509">
    <property type="term" value="F:calcium ion binding"/>
    <property type="evidence" value="ECO:0007669"/>
    <property type="project" value="InterPro"/>
</dbReference>
<dbReference type="PANTHER" id="PTHR38340:SF1">
    <property type="entry name" value="S-LAYER PROTEIN"/>
    <property type="match status" value="1"/>
</dbReference>
<proteinExistence type="predicted"/>
<evidence type="ECO:0000313" key="5">
    <source>
        <dbReference type="Proteomes" id="UP000245708"/>
    </source>
</evidence>
<dbReference type="InterPro" id="IPR001343">
    <property type="entry name" value="Hemolysn_Ca-bd"/>
</dbReference>
<dbReference type="SUPFAM" id="SSF51120">
    <property type="entry name" value="beta-Roll"/>
    <property type="match status" value="1"/>
</dbReference>
<dbReference type="Pfam" id="PF00353">
    <property type="entry name" value="HemolysinCabind"/>
    <property type="match status" value="2"/>
</dbReference>
<dbReference type="InterPro" id="IPR017853">
    <property type="entry name" value="GH"/>
</dbReference>
<dbReference type="Proteomes" id="UP000245708">
    <property type="component" value="Unassembled WGS sequence"/>
</dbReference>
<keyword evidence="5" id="KW-1185">Reference proteome</keyword>
<name>A0A316GG22_9RHOB</name>